<dbReference type="PROSITE" id="PS51257">
    <property type="entry name" value="PROKAR_LIPOPROTEIN"/>
    <property type="match status" value="1"/>
</dbReference>
<gene>
    <name evidence="1" type="ORF">L3049_21005</name>
</gene>
<organism evidence="1 2">
    <name type="scientific">Paralabilibaculum antarcticum</name>
    <dbReference type="NCBI Taxonomy" id="2912572"/>
    <lineage>
        <taxon>Bacteria</taxon>
        <taxon>Pseudomonadati</taxon>
        <taxon>Bacteroidota</taxon>
        <taxon>Bacteroidia</taxon>
        <taxon>Marinilabiliales</taxon>
        <taxon>Marinifilaceae</taxon>
        <taxon>Paralabilibaculum</taxon>
    </lineage>
</organism>
<comment type="caution">
    <text evidence="1">The sequence shown here is derived from an EMBL/GenBank/DDBJ whole genome shotgun (WGS) entry which is preliminary data.</text>
</comment>
<reference evidence="1 2" key="1">
    <citation type="submission" date="2022-01" db="EMBL/GenBank/DDBJ databases">
        <title>Labilibaculum sp. nov, a marine bacterium isolated from Antarctica.</title>
        <authorList>
            <person name="Dai W."/>
        </authorList>
    </citation>
    <scope>NUCLEOTIDE SEQUENCE [LARGE SCALE GENOMIC DNA]</scope>
    <source>
        <strain evidence="1 2">DW002</strain>
    </source>
</reference>
<evidence type="ECO:0000313" key="1">
    <source>
        <dbReference type="EMBL" id="MDE5420478.1"/>
    </source>
</evidence>
<dbReference type="RefSeq" id="WP_275111809.1">
    <property type="nucleotide sequence ID" value="NZ_JAKJSC010000011.1"/>
</dbReference>
<accession>A0ABT5W0W9</accession>
<name>A0ABT5W0W9_9BACT</name>
<dbReference type="Proteomes" id="UP001528920">
    <property type="component" value="Unassembled WGS sequence"/>
</dbReference>
<protein>
    <submittedName>
        <fullName evidence="1">DUF3997 domain-containing protein</fullName>
    </submittedName>
</protein>
<dbReference type="EMBL" id="JAKJSC010000011">
    <property type="protein sequence ID" value="MDE5420478.1"/>
    <property type="molecule type" value="Genomic_DNA"/>
</dbReference>
<keyword evidence="2" id="KW-1185">Reference proteome</keyword>
<evidence type="ECO:0000313" key="2">
    <source>
        <dbReference type="Proteomes" id="UP001528920"/>
    </source>
</evidence>
<sequence length="121" mass="13915">MRYFLIGIIICITSSCKWSNAELGKNYFYLDKDEAIDVGYPGGAIIYKSSEKYYFKNIIISGDVLKVNSDNDFIIVKQRPKSETDKTYYYIIEKKGDIVHGPLSSDSLSLMKKMFEVKLEL</sequence>
<proteinExistence type="predicted"/>